<evidence type="ECO:0000313" key="2">
    <source>
        <dbReference type="EMBL" id="QJD79178.1"/>
    </source>
</evidence>
<evidence type="ECO:0000313" key="3">
    <source>
        <dbReference type="Proteomes" id="UP000501128"/>
    </source>
</evidence>
<dbReference type="PANTHER" id="PTHR33933:SF1">
    <property type="entry name" value="PROTEIN ADENYLYLTRANSFERASE MNTA-RELATED"/>
    <property type="match status" value="1"/>
</dbReference>
<dbReference type="KEGG" id="srho:HH216_12700"/>
<protein>
    <submittedName>
        <fullName evidence="2">Nucleotidyltransferase domain-containing protein</fullName>
    </submittedName>
</protein>
<name>A0A7L5DRI9_9BACT</name>
<dbReference type="RefSeq" id="WP_169551144.1">
    <property type="nucleotide sequence ID" value="NZ_CP051677.1"/>
</dbReference>
<keyword evidence="3" id="KW-1185">Reference proteome</keyword>
<sequence length="111" mass="12774">MDARINPAIEPIVREFKAALQAMYGDRLRDVVLYGSYARGDYDDESDIDLMIVLNDERVDTFAEIRRISPLETRLLLDYGLVVSPLPVPYSRYKDSSDPIYQEVRKDGMVL</sequence>
<organism evidence="2 3">
    <name type="scientific">Spirosoma rhododendri</name>
    <dbReference type="NCBI Taxonomy" id="2728024"/>
    <lineage>
        <taxon>Bacteria</taxon>
        <taxon>Pseudomonadati</taxon>
        <taxon>Bacteroidota</taxon>
        <taxon>Cytophagia</taxon>
        <taxon>Cytophagales</taxon>
        <taxon>Cytophagaceae</taxon>
        <taxon>Spirosoma</taxon>
    </lineage>
</organism>
<dbReference type="Pfam" id="PF01909">
    <property type="entry name" value="NTP_transf_2"/>
    <property type="match status" value="1"/>
</dbReference>
<dbReference type="InterPro" id="IPR002934">
    <property type="entry name" value="Polymerase_NTP_transf_dom"/>
</dbReference>
<feature type="domain" description="Polymerase nucleotidyl transferase" evidence="1">
    <location>
        <begin position="14"/>
        <end position="63"/>
    </location>
</feature>
<keyword evidence="2" id="KW-0808">Transferase</keyword>
<reference evidence="2 3" key="1">
    <citation type="submission" date="2020-04" db="EMBL/GenBank/DDBJ databases">
        <title>Genome sequencing of novel species.</title>
        <authorList>
            <person name="Heo J."/>
            <person name="Kim S.-J."/>
            <person name="Kim J.-S."/>
            <person name="Hong S.-B."/>
            <person name="Kwon S.-W."/>
        </authorList>
    </citation>
    <scope>NUCLEOTIDE SEQUENCE [LARGE SCALE GENOMIC DNA]</scope>
    <source>
        <strain evidence="2 3">CJU-R4</strain>
    </source>
</reference>
<dbReference type="Gene3D" id="3.30.460.10">
    <property type="entry name" value="Beta Polymerase, domain 2"/>
    <property type="match status" value="1"/>
</dbReference>
<dbReference type="Proteomes" id="UP000501128">
    <property type="component" value="Chromosome"/>
</dbReference>
<dbReference type="InterPro" id="IPR043519">
    <property type="entry name" value="NT_sf"/>
</dbReference>
<dbReference type="AlphaFoldDB" id="A0A7L5DRI9"/>
<dbReference type="InterPro" id="IPR052548">
    <property type="entry name" value="Type_VII_TA_antitoxin"/>
</dbReference>
<gene>
    <name evidence="2" type="ORF">HH216_12700</name>
</gene>
<dbReference type="SUPFAM" id="SSF81301">
    <property type="entry name" value="Nucleotidyltransferase"/>
    <property type="match status" value="1"/>
</dbReference>
<proteinExistence type="predicted"/>
<dbReference type="PANTHER" id="PTHR33933">
    <property type="entry name" value="NUCLEOTIDYLTRANSFERASE"/>
    <property type="match status" value="1"/>
</dbReference>
<evidence type="ECO:0000259" key="1">
    <source>
        <dbReference type="Pfam" id="PF01909"/>
    </source>
</evidence>
<dbReference type="EMBL" id="CP051677">
    <property type="protein sequence ID" value="QJD79178.1"/>
    <property type="molecule type" value="Genomic_DNA"/>
</dbReference>
<dbReference type="GO" id="GO:0016779">
    <property type="term" value="F:nucleotidyltransferase activity"/>
    <property type="evidence" value="ECO:0007669"/>
    <property type="project" value="InterPro"/>
</dbReference>
<accession>A0A7L5DRI9</accession>
<dbReference type="CDD" id="cd05403">
    <property type="entry name" value="NT_KNTase_like"/>
    <property type="match status" value="1"/>
</dbReference>